<proteinExistence type="predicted"/>
<dbReference type="AlphaFoldDB" id="A0AA36HBZ4"/>
<comment type="caution">
    <text evidence="1">The sequence shown here is derived from an EMBL/GenBank/DDBJ whole genome shotgun (WGS) entry which is preliminary data.</text>
</comment>
<dbReference type="Proteomes" id="UP001176961">
    <property type="component" value="Unassembled WGS sequence"/>
</dbReference>
<gene>
    <name evidence="1" type="ORF">CYNAS_LOCUS19524</name>
</gene>
<sequence>MQAALLVLARISKNRSDKDLLHALENNAILKRTTKEAVVNDILKEQDEKTQKAYAAIVQKTKQSRKAAYDKVLSKAGADQAVKNFFEQAEKINNDMNISDGDADRKMKELRAKLNQEQRKLVTELQFYLR</sequence>
<reference evidence="1" key="1">
    <citation type="submission" date="2023-07" db="EMBL/GenBank/DDBJ databases">
        <authorList>
            <consortium name="CYATHOMIX"/>
        </authorList>
    </citation>
    <scope>NUCLEOTIDE SEQUENCE</scope>
    <source>
        <strain evidence="1">N/A</strain>
    </source>
</reference>
<evidence type="ECO:0000313" key="1">
    <source>
        <dbReference type="EMBL" id="CAJ0607541.1"/>
    </source>
</evidence>
<accession>A0AA36HBZ4</accession>
<organism evidence="1 2">
    <name type="scientific">Cylicocyclus nassatus</name>
    <name type="common">Nematode worm</name>
    <dbReference type="NCBI Taxonomy" id="53992"/>
    <lineage>
        <taxon>Eukaryota</taxon>
        <taxon>Metazoa</taxon>
        <taxon>Ecdysozoa</taxon>
        <taxon>Nematoda</taxon>
        <taxon>Chromadorea</taxon>
        <taxon>Rhabditida</taxon>
        <taxon>Rhabditina</taxon>
        <taxon>Rhabditomorpha</taxon>
        <taxon>Strongyloidea</taxon>
        <taxon>Strongylidae</taxon>
        <taxon>Cylicocyclus</taxon>
    </lineage>
</organism>
<keyword evidence="2" id="KW-1185">Reference proteome</keyword>
<evidence type="ECO:0000313" key="2">
    <source>
        <dbReference type="Proteomes" id="UP001176961"/>
    </source>
</evidence>
<name>A0AA36HBZ4_CYLNA</name>
<dbReference type="EMBL" id="CATQJL010000316">
    <property type="protein sequence ID" value="CAJ0607541.1"/>
    <property type="molecule type" value="Genomic_DNA"/>
</dbReference>
<protein>
    <submittedName>
        <fullName evidence="1">Uncharacterized protein</fullName>
    </submittedName>
</protein>